<dbReference type="SMART" id="SM00206">
    <property type="entry name" value="NTR"/>
    <property type="match status" value="1"/>
</dbReference>
<feature type="disulfide bond" evidence="9">
    <location>
        <begin position="163"/>
        <end position="211"/>
    </location>
</feature>
<keyword evidence="5" id="KW-0646">Protease inhibitor</keyword>
<evidence type="ECO:0000256" key="6">
    <source>
        <dbReference type="ARBA" id="ARBA00023157"/>
    </source>
</evidence>
<keyword evidence="8" id="KW-0862">Zinc</keyword>
<keyword evidence="13" id="KW-1185">Reference proteome</keyword>
<dbReference type="GO" id="GO:0031012">
    <property type="term" value="C:extracellular matrix"/>
    <property type="evidence" value="ECO:0007669"/>
    <property type="project" value="TreeGrafter"/>
</dbReference>
<dbReference type="Gene3D" id="2.40.50.120">
    <property type="match status" value="1"/>
</dbReference>
<feature type="domain" description="NTR" evidence="11">
    <location>
        <begin position="27"/>
        <end position="160"/>
    </location>
</feature>
<feature type="chain" id="PRO_5037732340" description="NTR domain-containing protein" evidence="10">
    <location>
        <begin position="27"/>
        <end position="235"/>
    </location>
</feature>
<keyword evidence="7" id="KW-0481">Metalloenzyme inhibitor</keyword>
<feature type="disulfide bond" evidence="9">
    <location>
        <begin position="27"/>
        <end position="109"/>
    </location>
</feature>
<dbReference type="EnsemblMetazoa" id="XM_038204786.1">
    <property type="protein sequence ID" value="XP_038060714.1"/>
    <property type="gene ID" value="LOC119731592"/>
</dbReference>
<dbReference type="GeneID" id="119731592"/>
<dbReference type="InterPro" id="IPR008993">
    <property type="entry name" value="TIMP-like_OB-fold"/>
</dbReference>
<protein>
    <recommendedName>
        <fullName evidence="11">NTR domain-containing protein</fullName>
    </recommendedName>
</protein>
<evidence type="ECO:0000256" key="1">
    <source>
        <dbReference type="ARBA" id="ARBA00004613"/>
    </source>
</evidence>
<dbReference type="SUPFAM" id="SSF50242">
    <property type="entry name" value="TIMP-like"/>
    <property type="match status" value="1"/>
</dbReference>
<dbReference type="Proteomes" id="UP000887568">
    <property type="component" value="Unplaced"/>
</dbReference>
<dbReference type="Pfam" id="PF00965">
    <property type="entry name" value="TIMP"/>
    <property type="match status" value="1"/>
</dbReference>
<dbReference type="OrthoDB" id="6041373at2759"/>
<evidence type="ECO:0000313" key="12">
    <source>
        <dbReference type="EnsemblMetazoa" id="XP_038060714.1"/>
    </source>
</evidence>
<dbReference type="GO" id="GO:0005615">
    <property type="term" value="C:extracellular space"/>
    <property type="evidence" value="ECO:0007669"/>
    <property type="project" value="TreeGrafter"/>
</dbReference>
<reference evidence="12" key="1">
    <citation type="submission" date="2022-11" db="UniProtKB">
        <authorList>
            <consortium name="EnsemblMetazoa"/>
        </authorList>
    </citation>
    <scope>IDENTIFICATION</scope>
</reference>
<evidence type="ECO:0000256" key="3">
    <source>
        <dbReference type="ARBA" id="ARBA00022525"/>
    </source>
</evidence>
<evidence type="ECO:0000256" key="2">
    <source>
        <dbReference type="ARBA" id="ARBA00011027"/>
    </source>
</evidence>
<dbReference type="AlphaFoldDB" id="A0A914ABI2"/>
<sequence>MKSIIMLSCLQLTLLIVILKMNLGEACVCMPMHPQQHYCRADFVIKGKILVDDLKVLSDNDTKMKADNDTSTPNMRMYKVRIEKIFKGQELMGPKKHAEIMVSRLGETCGMPLQENEVYVLTGRQMKNMYTVNMCDWVRKYSHLSRKQRQGIRHLYKQYCDSCQIRPCFHGNCQATTPNTCIWNVSGRMLNNNELDCESDYSRCIKDGAGCKWYMPQTMKECMQRRVQMRHNRIP</sequence>
<dbReference type="InterPro" id="IPR001134">
    <property type="entry name" value="Netrin_domain"/>
</dbReference>
<keyword evidence="6 9" id="KW-1015">Disulfide bond</keyword>
<feature type="signal peptide" evidence="10">
    <location>
        <begin position="1"/>
        <end position="26"/>
    </location>
</feature>
<evidence type="ECO:0000256" key="8">
    <source>
        <dbReference type="PIRSR" id="PIRSR601820-1"/>
    </source>
</evidence>
<dbReference type="GO" id="GO:0051045">
    <property type="term" value="P:negative regulation of membrane protein ectodomain proteolysis"/>
    <property type="evidence" value="ECO:0007669"/>
    <property type="project" value="TreeGrafter"/>
</dbReference>
<evidence type="ECO:0000256" key="7">
    <source>
        <dbReference type="ARBA" id="ARBA00023215"/>
    </source>
</evidence>
<feature type="disulfide bond" evidence="9">
    <location>
        <begin position="29"/>
        <end position="135"/>
    </location>
</feature>
<name>A0A914ABI2_PATMI</name>
<feature type="disulfide bond" evidence="9">
    <location>
        <begin position="181"/>
        <end position="204"/>
    </location>
</feature>
<dbReference type="PROSITE" id="PS50189">
    <property type="entry name" value="NTR"/>
    <property type="match status" value="1"/>
</dbReference>
<evidence type="ECO:0000259" key="11">
    <source>
        <dbReference type="PROSITE" id="PS50189"/>
    </source>
</evidence>
<feature type="binding site" evidence="8">
    <location>
        <position position="27"/>
    </location>
    <ligand>
        <name>Zn(2+)</name>
        <dbReference type="ChEBI" id="CHEBI:29105"/>
        <note>ligand shared with metalloproteinase partner</note>
    </ligand>
</feature>
<evidence type="ECO:0000313" key="13">
    <source>
        <dbReference type="Proteomes" id="UP000887568"/>
    </source>
</evidence>
<evidence type="ECO:0000256" key="5">
    <source>
        <dbReference type="ARBA" id="ARBA00022690"/>
    </source>
</evidence>
<dbReference type="OMA" id="DGAGCKW"/>
<dbReference type="PANTHER" id="PTHR11844:SF33">
    <property type="entry name" value="TISSUE INHIBITOR OF METALLOPROTEINASE"/>
    <property type="match status" value="1"/>
</dbReference>
<keyword evidence="4" id="KW-0483">Metalloprotease inhibitor</keyword>
<evidence type="ECO:0000256" key="4">
    <source>
        <dbReference type="ARBA" id="ARBA00022608"/>
    </source>
</evidence>
<dbReference type="GO" id="GO:0046872">
    <property type="term" value="F:metal ion binding"/>
    <property type="evidence" value="ECO:0007669"/>
    <property type="project" value="UniProtKB-KW"/>
</dbReference>
<feature type="disulfide bond" evidence="9">
    <location>
        <begin position="39"/>
        <end position="160"/>
    </location>
</feature>
<dbReference type="Gene3D" id="3.90.370.10">
    <property type="entry name" value="Tissue inhibitor of metalloproteinase-1. Chain B, domain 1"/>
    <property type="match status" value="1"/>
</dbReference>
<dbReference type="RefSeq" id="XP_038060714.1">
    <property type="nucleotide sequence ID" value="XM_038204786.1"/>
</dbReference>
<dbReference type="InterPro" id="IPR001820">
    <property type="entry name" value="TIMP"/>
</dbReference>
<feature type="disulfide bond" evidence="9">
    <location>
        <begin position="168"/>
        <end position="173"/>
    </location>
</feature>
<keyword evidence="10" id="KW-0732">Signal</keyword>
<keyword evidence="8" id="KW-0479">Metal-binding</keyword>
<keyword evidence="3" id="KW-0964">Secreted</keyword>
<proteinExistence type="inferred from homology"/>
<dbReference type="GO" id="GO:0002020">
    <property type="term" value="F:protease binding"/>
    <property type="evidence" value="ECO:0007669"/>
    <property type="project" value="TreeGrafter"/>
</dbReference>
<accession>A0A914ABI2</accession>
<organism evidence="12 13">
    <name type="scientific">Patiria miniata</name>
    <name type="common">Bat star</name>
    <name type="synonym">Asterina miniata</name>
    <dbReference type="NCBI Taxonomy" id="46514"/>
    <lineage>
        <taxon>Eukaryota</taxon>
        <taxon>Metazoa</taxon>
        <taxon>Echinodermata</taxon>
        <taxon>Eleutherozoa</taxon>
        <taxon>Asterozoa</taxon>
        <taxon>Asteroidea</taxon>
        <taxon>Valvatacea</taxon>
        <taxon>Valvatida</taxon>
        <taxon>Asterinidae</taxon>
        <taxon>Patiria</taxon>
    </lineage>
</organism>
<comment type="subcellular location">
    <subcellularLocation>
        <location evidence="1">Secreted</location>
    </subcellularLocation>
</comment>
<evidence type="ECO:0000256" key="10">
    <source>
        <dbReference type="SAM" id="SignalP"/>
    </source>
</evidence>
<dbReference type="InterPro" id="IPR027465">
    <property type="entry name" value="TIMP_C"/>
</dbReference>
<comment type="similarity">
    <text evidence="2">Belongs to the protease inhibitor I35 (TIMP) family.</text>
</comment>
<dbReference type="PANTHER" id="PTHR11844">
    <property type="entry name" value="METALLOPROTEASE INHIBITOR"/>
    <property type="match status" value="1"/>
</dbReference>
<evidence type="ECO:0000256" key="9">
    <source>
        <dbReference type="PIRSR" id="PIRSR601820-3"/>
    </source>
</evidence>
<dbReference type="GO" id="GO:0008191">
    <property type="term" value="F:metalloendopeptidase inhibitor activity"/>
    <property type="evidence" value="ECO:0007669"/>
    <property type="project" value="InterPro"/>
</dbReference>